<evidence type="ECO:0000256" key="3">
    <source>
        <dbReference type="ARBA" id="ARBA00022617"/>
    </source>
</evidence>
<dbReference type="Pfam" id="PF00067">
    <property type="entry name" value="p450"/>
    <property type="match status" value="1"/>
</dbReference>
<evidence type="ECO:0000256" key="5">
    <source>
        <dbReference type="ARBA" id="ARBA00023002"/>
    </source>
</evidence>
<feature type="region of interest" description="Disordered" evidence="8">
    <location>
        <begin position="395"/>
        <end position="419"/>
    </location>
</feature>
<keyword evidence="10" id="KW-1185">Reference proteome</keyword>
<name>A0ABR8N6R9_9ACTN</name>
<evidence type="ECO:0000256" key="4">
    <source>
        <dbReference type="ARBA" id="ARBA00022723"/>
    </source>
</evidence>
<dbReference type="SUPFAM" id="SSF48264">
    <property type="entry name" value="Cytochrome P450"/>
    <property type="match status" value="1"/>
</dbReference>
<dbReference type="PANTHER" id="PTHR24286">
    <property type="entry name" value="CYTOCHROME P450 26"/>
    <property type="match status" value="1"/>
</dbReference>
<keyword evidence="6" id="KW-0408">Iron</keyword>
<dbReference type="PANTHER" id="PTHR24286:SF24">
    <property type="entry name" value="LANOSTEROL 14-ALPHA DEMETHYLASE"/>
    <property type="match status" value="1"/>
</dbReference>
<proteinExistence type="inferred from homology"/>
<evidence type="ECO:0000256" key="2">
    <source>
        <dbReference type="ARBA" id="ARBA00010617"/>
    </source>
</evidence>
<accession>A0ABR8N6R9</accession>
<evidence type="ECO:0000313" key="10">
    <source>
        <dbReference type="Proteomes" id="UP000618818"/>
    </source>
</evidence>
<dbReference type="EMBL" id="JACXYZ010000001">
    <property type="protein sequence ID" value="MBD3923575.1"/>
    <property type="molecule type" value="Genomic_DNA"/>
</dbReference>
<evidence type="ECO:0000256" key="6">
    <source>
        <dbReference type="ARBA" id="ARBA00023004"/>
    </source>
</evidence>
<evidence type="ECO:0000256" key="7">
    <source>
        <dbReference type="ARBA" id="ARBA00023033"/>
    </source>
</evidence>
<feature type="compositionally biased region" description="Low complexity" evidence="8">
    <location>
        <begin position="406"/>
        <end position="419"/>
    </location>
</feature>
<comment type="cofactor">
    <cofactor evidence="1">
        <name>heme</name>
        <dbReference type="ChEBI" id="CHEBI:30413"/>
    </cofactor>
</comment>
<dbReference type="InterPro" id="IPR036396">
    <property type="entry name" value="Cyt_P450_sf"/>
</dbReference>
<dbReference type="Proteomes" id="UP000618818">
    <property type="component" value="Unassembled WGS sequence"/>
</dbReference>
<comment type="similarity">
    <text evidence="2">Belongs to the cytochrome P450 family.</text>
</comment>
<evidence type="ECO:0000256" key="1">
    <source>
        <dbReference type="ARBA" id="ARBA00001971"/>
    </source>
</evidence>
<keyword evidence="5" id="KW-0560">Oxidoreductase</keyword>
<protein>
    <submittedName>
        <fullName evidence="9">Cytochrome P450</fullName>
    </submittedName>
</protein>
<evidence type="ECO:0000256" key="8">
    <source>
        <dbReference type="SAM" id="MobiDB-lite"/>
    </source>
</evidence>
<dbReference type="Gene3D" id="1.10.630.10">
    <property type="entry name" value="Cytochrome P450"/>
    <property type="match status" value="1"/>
</dbReference>
<sequence>MTDLGFLLARHGYDAVARDRTARGGADTYVSRLLGRRTVVLGDPDGARAFYDESLVRRTGAVPPPLARLLFGRGAVHGMDGTEHRDRKRLVLDVLDPDRLDSLVAEVRGALVTRAGGWVGRQVDLHRELVSVYGAATLHWAGLDVTRREADLVSRRLAEIVDGFGLAGSAYVRGWRARRWAGRWARTAVRDAREGRTSPATGSALQMIAATDLDVREAAVELLNVLRPTVAVSWLGCFAGLALASVPAEERARLVQQEAVHERYAFAQEVRRTSPFVPALTALAVRGAEVSGVRVREGDRLLLDVIGIDHHESRWPAPRLFDADRFLDHDEVAAESAFDLVPQGGGHPSGHRCPGESLTLRLLSETIRVLAGLDLEVTPGATDATRMPTLPAGSHRVRVERPTRQWPDPAWAAPARALG</sequence>
<keyword evidence="7" id="KW-0503">Monooxygenase</keyword>
<evidence type="ECO:0000313" key="9">
    <source>
        <dbReference type="EMBL" id="MBD3923575.1"/>
    </source>
</evidence>
<keyword evidence="4" id="KW-0479">Metal-binding</keyword>
<organism evidence="9 10">
    <name type="scientific">Nocardioides cavernae</name>
    <dbReference type="NCBI Taxonomy" id="1921566"/>
    <lineage>
        <taxon>Bacteria</taxon>
        <taxon>Bacillati</taxon>
        <taxon>Actinomycetota</taxon>
        <taxon>Actinomycetes</taxon>
        <taxon>Propionibacteriales</taxon>
        <taxon>Nocardioidaceae</taxon>
        <taxon>Nocardioides</taxon>
    </lineage>
</organism>
<gene>
    <name evidence="9" type="ORF">IEZ26_03005</name>
</gene>
<comment type="caution">
    <text evidence="9">The sequence shown here is derived from an EMBL/GenBank/DDBJ whole genome shotgun (WGS) entry which is preliminary data.</text>
</comment>
<dbReference type="InterPro" id="IPR001128">
    <property type="entry name" value="Cyt_P450"/>
</dbReference>
<reference evidence="9 10" key="1">
    <citation type="submission" date="2020-09" db="EMBL/GenBank/DDBJ databases">
        <title>novel species in genus Nocardioides.</title>
        <authorList>
            <person name="Zhang G."/>
        </authorList>
    </citation>
    <scope>NUCLEOTIDE SEQUENCE [LARGE SCALE GENOMIC DNA]</scope>
    <source>
        <strain evidence="9 10">KCTC 39551</strain>
    </source>
</reference>
<dbReference type="RefSeq" id="WP_191193432.1">
    <property type="nucleotide sequence ID" value="NZ_JACXYZ010000001.1"/>
</dbReference>
<keyword evidence="3" id="KW-0349">Heme</keyword>